<evidence type="ECO:0000313" key="1">
    <source>
        <dbReference type="EMBL" id="SFB36289.1"/>
    </source>
</evidence>
<proteinExistence type="predicted"/>
<keyword evidence="2" id="KW-1185">Reference proteome</keyword>
<dbReference type="PROSITE" id="PS51257">
    <property type="entry name" value="PROKAR_LIPOPROTEIN"/>
    <property type="match status" value="1"/>
</dbReference>
<dbReference type="RefSeq" id="WP_170848290.1">
    <property type="nucleotide sequence ID" value="NZ_FOJW01000019.1"/>
</dbReference>
<dbReference type="InterPro" id="IPR036812">
    <property type="entry name" value="NAD(P)_OxRdtase_dom_sf"/>
</dbReference>
<dbReference type="SUPFAM" id="SSF51430">
    <property type="entry name" value="NAD(P)-linked oxidoreductase"/>
    <property type="match status" value="1"/>
</dbReference>
<dbReference type="Gene3D" id="3.20.20.100">
    <property type="entry name" value="NADP-dependent oxidoreductase domain"/>
    <property type="match status" value="1"/>
</dbReference>
<dbReference type="Proteomes" id="UP000198642">
    <property type="component" value="Unassembled WGS sequence"/>
</dbReference>
<reference evidence="1 2" key="1">
    <citation type="submission" date="2016-10" db="EMBL/GenBank/DDBJ databases">
        <authorList>
            <person name="de Groot N.N."/>
        </authorList>
    </citation>
    <scope>NUCLEOTIDE SEQUENCE [LARGE SCALE GENOMIC DNA]</scope>
    <source>
        <strain evidence="1 2">CGMCC 1.3702</strain>
    </source>
</reference>
<accession>A0A1I1AE59</accession>
<gene>
    <name evidence="1" type="ORF">SAMN04488072_11938</name>
</gene>
<sequence>MKYQKDQRNGLSLSQVGMGCMRLTKKSEGIKVIYEALDVGINFFNR</sequence>
<organism evidence="1 2">
    <name type="scientific">Lentibacillus halodurans</name>
    <dbReference type="NCBI Taxonomy" id="237679"/>
    <lineage>
        <taxon>Bacteria</taxon>
        <taxon>Bacillati</taxon>
        <taxon>Bacillota</taxon>
        <taxon>Bacilli</taxon>
        <taxon>Bacillales</taxon>
        <taxon>Bacillaceae</taxon>
        <taxon>Lentibacillus</taxon>
    </lineage>
</organism>
<protein>
    <recommendedName>
        <fullName evidence="3">Aldo/keto reductase family protein</fullName>
    </recommendedName>
</protein>
<evidence type="ECO:0008006" key="3">
    <source>
        <dbReference type="Google" id="ProtNLM"/>
    </source>
</evidence>
<name>A0A1I1AE59_9BACI</name>
<dbReference type="AlphaFoldDB" id="A0A1I1AE59"/>
<dbReference type="EMBL" id="FOJW01000019">
    <property type="protein sequence ID" value="SFB36289.1"/>
    <property type="molecule type" value="Genomic_DNA"/>
</dbReference>
<evidence type="ECO:0000313" key="2">
    <source>
        <dbReference type="Proteomes" id="UP000198642"/>
    </source>
</evidence>